<dbReference type="Pfam" id="PF20381">
    <property type="entry name" value="Rv1476"/>
    <property type="match status" value="1"/>
</dbReference>
<reference evidence="2 3" key="1">
    <citation type="submission" date="2013-10" db="EMBL/GenBank/DDBJ databases">
        <title>Complete genome sequence of Corynebacterium lactis DSM 45799(T), isolated from raw cow milk.</title>
        <authorList>
            <person name="Ruckert C."/>
            <person name="Albersmeier A."/>
            <person name="Lipski A."/>
            <person name="Kalinowski J."/>
        </authorList>
    </citation>
    <scope>NUCLEOTIDE SEQUENCE [LARGE SCALE GENOMIC DNA]</scope>
    <source>
        <strain evidence="2 3">RW2-5</strain>
    </source>
</reference>
<feature type="transmembrane region" description="Helical" evidence="1">
    <location>
        <begin position="122"/>
        <end position="145"/>
    </location>
</feature>
<evidence type="ECO:0000313" key="2">
    <source>
        <dbReference type="EMBL" id="ALA68519.1"/>
    </source>
</evidence>
<sequence>MPLDKAIELLQNEDVVTSNGQLKDALQTVLNEHPAAKKSDINILAYDNFDINADYFSMARQIAHDLGGTAIIRTPNFVSVASEDFPRAAIAEGEQDYLEHVREPVVSLNALLDDLGSYSVPWTIYSLIVGAVIIAIFFALTAYWMKRPATKMTESR</sequence>
<evidence type="ECO:0000256" key="1">
    <source>
        <dbReference type="SAM" id="Phobius"/>
    </source>
</evidence>
<dbReference type="InterPro" id="IPR046498">
    <property type="entry name" value="Rv1476-like"/>
</dbReference>
<keyword evidence="3" id="KW-1185">Reference proteome</keyword>
<protein>
    <submittedName>
        <fullName evidence="2">Uncharacterized protein</fullName>
    </submittedName>
</protein>
<dbReference type="EMBL" id="CP006841">
    <property type="protein sequence ID" value="ALA68519.1"/>
    <property type="molecule type" value="Genomic_DNA"/>
</dbReference>
<keyword evidence="1" id="KW-0812">Transmembrane</keyword>
<keyword evidence="1" id="KW-1133">Transmembrane helix</keyword>
<dbReference type="Proteomes" id="UP000058446">
    <property type="component" value="Chromosome"/>
</dbReference>
<gene>
    <name evidence="2" type="ORF">CLAC_06305</name>
</gene>
<dbReference type="KEGG" id="clw:CLAC_06305"/>
<keyword evidence="1" id="KW-0472">Membrane</keyword>
<organism evidence="2 3">
    <name type="scientific">Corynebacterium lactis RW2-5</name>
    <dbReference type="NCBI Taxonomy" id="1408189"/>
    <lineage>
        <taxon>Bacteria</taxon>
        <taxon>Bacillati</taxon>
        <taxon>Actinomycetota</taxon>
        <taxon>Actinomycetes</taxon>
        <taxon>Mycobacteriales</taxon>
        <taxon>Corynebacteriaceae</taxon>
        <taxon>Corynebacterium</taxon>
    </lineage>
</organism>
<evidence type="ECO:0000313" key="3">
    <source>
        <dbReference type="Proteomes" id="UP000058446"/>
    </source>
</evidence>
<dbReference type="AlphaFoldDB" id="A0A0K2H3A6"/>
<dbReference type="PATRIC" id="fig|1408189.4.peg.1253"/>
<name>A0A0K2H3A6_9CORY</name>
<accession>A0A0K2H3A6</accession>
<proteinExistence type="predicted"/>